<feature type="coiled-coil region" evidence="1">
    <location>
        <begin position="79"/>
        <end position="134"/>
    </location>
</feature>
<dbReference type="Proteomes" id="UP001150062">
    <property type="component" value="Unassembled WGS sequence"/>
</dbReference>
<reference evidence="2" key="1">
    <citation type="submission" date="2022-08" db="EMBL/GenBank/DDBJ databases">
        <title>Novel sulfate-reducing endosymbionts in the free-living metamonad Anaeramoeba.</title>
        <authorList>
            <person name="Jerlstrom-Hultqvist J."/>
            <person name="Cepicka I."/>
            <person name="Gallot-Lavallee L."/>
            <person name="Salas-Leiva D."/>
            <person name="Curtis B.A."/>
            <person name="Zahonova K."/>
            <person name="Pipaliya S."/>
            <person name="Dacks J."/>
            <person name="Roger A.J."/>
        </authorList>
    </citation>
    <scope>NUCLEOTIDE SEQUENCE</scope>
    <source>
        <strain evidence="2">Schooner1</strain>
    </source>
</reference>
<evidence type="ECO:0000256" key="1">
    <source>
        <dbReference type="SAM" id="Coils"/>
    </source>
</evidence>
<gene>
    <name evidence="2" type="ORF">M0813_23575</name>
</gene>
<accession>A0ABQ8Y7Z1</accession>
<protein>
    <submittedName>
        <fullName evidence="2">Uncharacterized protein</fullName>
    </submittedName>
</protein>
<organism evidence="2 3">
    <name type="scientific">Anaeramoeba flamelloides</name>
    <dbReference type="NCBI Taxonomy" id="1746091"/>
    <lineage>
        <taxon>Eukaryota</taxon>
        <taxon>Metamonada</taxon>
        <taxon>Anaeramoebidae</taxon>
        <taxon>Anaeramoeba</taxon>
    </lineage>
</organism>
<evidence type="ECO:0000313" key="3">
    <source>
        <dbReference type="Proteomes" id="UP001150062"/>
    </source>
</evidence>
<keyword evidence="1" id="KW-0175">Coiled coil</keyword>
<evidence type="ECO:0000313" key="2">
    <source>
        <dbReference type="EMBL" id="KAJ6240926.1"/>
    </source>
</evidence>
<keyword evidence="3" id="KW-1185">Reference proteome</keyword>
<proteinExistence type="predicted"/>
<comment type="caution">
    <text evidence="2">The sequence shown here is derived from an EMBL/GenBank/DDBJ whole genome shotgun (WGS) entry which is preliminary data.</text>
</comment>
<name>A0ABQ8Y7Z1_9EUKA</name>
<sequence>MSINNFQQTEKGFEVEFEKFLNEIKQNPNKQFDFFEDSFQSREATTDLELQKINKILIQDGIIKNTINKNDNKTLIHLLAQHLENEKKQEKKIQELENQIKKLKETVSQNEKSKDELSEKLNQLSRKQNSIEMKTKKLFDQSEIEINQLKTECIFQNIKLPKESSTKNKENNKINIKKSIEKTSQMINQLSTNQSQFLQESKTLSNEINKNIFENQSDQVGNQDQEFNRLKKNLVLYQKIIEEQQKSKSKNGNFGEFLRTTNQELEVNSLFKENEKMYNDERITFEKMITEYEMQKETEEIKKIELKIQEQITNSTTNLKNQKFDHFLKDSNLIKKEQLENYFDQESSPFLQKTKKRIQGMEIETNKENVLILKK</sequence>
<dbReference type="EMBL" id="JAOAOG010000197">
    <property type="protein sequence ID" value="KAJ6240926.1"/>
    <property type="molecule type" value="Genomic_DNA"/>
</dbReference>